<evidence type="ECO:0000256" key="12">
    <source>
        <dbReference type="ARBA" id="ARBA00023136"/>
    </source>
</evidence>
<dbReference type="Pfam" id="PF22248">
    <property type="entry name" value="ERMP1_C"/>
    <property type="match status" value="1"/>
</dbReference>
<feature type="domain" description="Peptidase M28" evidence="15">
    <location>
        <begin position="160"/>
        <end position="354"/>
    </location>
</feature>
<keyword evidence="5 14" id="KW-0812">Transmembrane</keyword>
<feature type="transmembrane region" description="Helical" evidence="14">
    <location>
        <begin position="38"/>
        <end position="59"/>
    </location>
</feature>
<dbReference type="GO" id="GO:0005789">
    <property type="term" value="C:endoplasmic reticulum membrane"/>
    <property type="evidence" value="ECO:0007669"/>
    <property type="project" value="UniProtKB-SubCell"/>
</dbReference>
<dbReference type="InterPro" id="IPR048024">
    <property type="entry name" value="Fxna-like_M28_dom"/>
</dbReference>
<keyword evidence="19" id="KW-1185">Reference proteome</keyword>
<feature type="transmembrane region" description="Helical" evidence="14">
    <location>
        <begin position="424"/>
        <end position="454"/>
    </location>
</feature>
<dbReference type="PANTHER" id="PTHR12147">
    <property type="entry name" value="METALLOPEPTIDASE M28 FAMILY MEMBER"/>
    <property type="match status" value="1"/>
</dbReference>
<proteinExistence type="inferred from homology"/>
<evidence type="ECO:0000256" key="5">
    <source>
        <dbReference type="ARBA" id="ARBA00022692"/>
    </source>
</evidence>
<keyword evidence="6" id="KW-0479">Metal-binding</keyword>
<keyword evidence="7" id="KW-0378">Hydrolase</keyword>
<dbReference type="GO" id="GO:0008235">
    <property type="term" value="F:metalloexopeptidase activity"/>
    <property type="evidence" value="ECO:0007669"/>
    <property type="project" value="InterPro"/>
</dbReference>
<dbReference type="Gene3D" id="3.40.630.10">
    <property type="entry name" value="Zn peptidases"/>
    <property type="match status" value="1"/>
</dbReference>
<feature type="transmembrane region" description="Helical" evidence="14">
    <location>
        <begin position="466"/>
        <end position="485"/>
    </location>
</feature>
<evidence type="ECO:0000256" key="4">
    <source>
        <dbReference type="ARBA" id="ARBA00022670"/>
    </source>
</evidence>
<dbReference type="Proteomes" id="UP000245119">
    <property type="component" value="Linkage Group LG10"/>
</dbReference>
<comment type="subcellular location">
    <subcellularLocation>
        <location evidence="2">Endoplasmic reticulum membrane</location>
        <topology evidence="2">Multi-pass membrane protein</topology>
    </subcellularLocation>
</comment>
<evidence type="ECO:0000256" key="14">
    <source>
        <dbReference type="SAM" id="Phobius"/>
    </source>
</evidence>
<feature type="transmembrane region" description="Helical" evidence="14">
    <location>
        <begin position="394"/>
        <end position="412"/>
    </location>
</feature>
<name>A0A2T7NRN1_POMCA</name>
<dbReference type="STRING" id="400727.A0A2T7NRN1"/>
<dbReference type="AlphaFoldDB" id="A0A2T7NRN1"/>
<dbReference type="InterPro" id="IPR045175">
    <property type="entry name" value="M28_fam"/>
</dbReference>
<comment type="similarity">
    <text evidence="3">Belongs to the peptidase M28 family.</text>
</comment>
<comment type="cofactor">
    <cofactor evidence="1">
        <name>Zn(2+)</name>
        <dbReference type="ChEBI" id="CHEBI:29105"/>
    </cofactor>
</comment>
<keyword evidence="8" id="KW-0256">Endoplasmic reticulum</keyword>
<dbReference type="Pfam" id="PF22249">
    <property type="entry name" value="ERMP1-TM"/>
    <property type="match status" value="1"/>
</dbReference>
<evidence type="ECO:0000313" key="18">
    <source>
        <dbReference type="EMBL" id="PVD23834.1"/>
    </source>
</evidence>
<dbReference type="InterPro" id="IPR053974">
    <property type="entry name" value="ERMP1_1-A_TM"/>
</dbReference>
<evidence type="ECO:0000256" key="2">
    <source>
        <dbReference type="ARBA" id="ARBA00004477"/>
    </source>
</evidence>
<dbReference type="FunFam" id="3.40.630.10:FF:000008">
    <property type="entry name" value="Endoplasmic reticulum metallopeptidase 1"/>
    <property type="match status" value="1"/>
</dbReference>
<dbReference type="SUPFAM" id="SSF53187">
    <property type="entry name" value="Zn-dependent exopeptidases"/>
    <property type="match status" value="1"/>
</dbReference>
<dbReference type="EMBL" id="PZQS01000010">
    <property type="protein sequence ID" value="PVD23834.1"/>
    <property type="molecule type" value="Genomic_DNA"/>
</dbReference>
<evidence type="ECO:0000256" key="6">
    <source>
        <dbReference type="ARBA" id="ARBA00022723"/>
    </source>
</evidence>
<dbReference type="Pfam" id="PF04389">
    <property type="entry name" value="Peptidase_M28"/>
    <property type="match status" value="1"/>
</dbReference>
<evidence type="ECO:0000256" key="7">
    <source>
        <dbReference type="ARBA" id="ARBA00022801"/>
    </source>
</evidence>
<dbReference type="CDD" id="cd03875">
    <property type="entry name" value="M28_Fxna_like"/>
    <property type="match status" value="1"/>
</dbReference>
<keyword evidence="4" id="KW-0645">Protease</keyword>
<keyword evidence="12 14" id="KW-0472">Membrane</keyword>
<evidence type="ECO:0000256" key="1">
    <source>
        <dbReference type="ARBA" id="ARBA00001947"/>
    </source>
</evidence>
<comment type="caution">
    <text evidence="18">The sequence shown here is derived from an EMBL/GenBank/DDBJ whole genome shotgun (WGS) entry which is preliminary data.</text>
</comment>
<evidence type="ECO:0000313" key="19">
    <source>
        <dbReference type="Proteomes" id="UP000245119"/>
    </source>
</evidence>
<feature type="transmembrane region" description="Helical" evidence="14">
    <location>
        <begin position="553"/>
        <end position="573"/>
    </location>
</feature>
<dbReference type="GO" id="GO:0006508">
    <property type="term" value="P:proteolysis"/>
    <property type="evidence" value="ECO:0007669"/>
    <property type="project" value="UniProtKB-KW"/>
</dbReference>
<dbReference type="OrthoDB" id="76293at2759"/>
<feature type="transmembrane region" description="Helical" evidence="14">
    <location>
        <begin position="523"/>
        <end position="541"/>
    </location>
</feature>
<keyword evidence="10 14" id="KW-1133">Transmembrane helix</keyword>
<feature type="transmembrane region" description="Helical" evidence="14">
    <location>
        <begin position="497"/>
        <end position="517"/>
    </location>
</feature>
<feature type="transmembrane region" description="Helical" evidence="14">
    <location>
        <begin position="596"/>
        <end position="618"/>
    </location>
</feature>
<feature type="domain" description="Endoplasmic reticulum metallopeptidase 1/1-A TM" evidence="17">
    <location>
        <begin position="424"/>
        <end position="641"/>
    </location>
</feature>
<evidence type="ECO:0000256" key="11">
    <source>
        <dbReference type="ARBA" id="ARBA00023049"/>
    </source>
</evidence>
<feature type="domain" description="Endoplasmic reticulum metallopeptidase 1-like C-terminal" evidence="16">
    <location>
        <begin position="655"/>
        <end position="884"/>
    </location>
</feature>
<evidence type="ECO:0000256" key="13">
    <source>
        <dbReference type="ARBA" id="ARBA00023180"/>
    </source>
</evidence>
<evidence type="ECO:0000256" key="9">
    <source>
        <dbReference type="ARBA" id="ARBA00022833"/>
    </source>
</evidence>
<keyword evidence="9" id="KW-0862">Zinc</keyword>
<gene>
    <name evidence="18" type="ORF">C0Q70_17108</name>
</gene>
<feature type="transmembrane region" description="Helical" evidence="14">
    <location>
        <begin position="630"/>
        <end position="650"/>
    </location>
</feature>
<keyword evidence="13" id="KW-0325">Glycoprotein</keyword>
<dbReference type="InterPro" id="IPR007484">
    <property type="entry name" value="Peptidase_M28"/>
</dbReference>
<evidence type="ECO:0000256" key="10">
    <source>
        <dbReference type="ARBA" id="ARBA00022989"/>
    </source>
</evidence>
<dbReference type="InterPro" id="IPR053973">
    <property type="entry name" value="ERMP1-like_C"/>
</dbReference>
<evidence type="ECO:0000259" key="17">
    <source>
        <dbReference type="Pfam" id="PF22249"/>
    </source>
</evidence>
<sequence length="886" mass="99516">MASVGNTMLRNRRIEGNAQKSSSFDKLDRENVRKAEKLPGLGVFLMAAAFYMSIWLLVYCRRRTFPEPLDEFHAKSTDFMEVRARAHLEKLADLGPKVAGSASNFAAENYILNEVKKIRSAAHHAHEVDIDVQTVSGSFVLDFDSIGLGHYTSVYENQHNIVVRLRPRISSNHSLLVNCHYDTVIDSPGASDDAVSCCLMLETLQVLSREEKPLEHNIIFLFNSAEENILQTSHGFITQHKWASSVRAFVNLDSAGAGGWELLFQTGCPENPWLIETYILSVPRPCASVFGQEIFQFGLVPSDTDFRIFRDFGHIPGLDIANIRNGYVYHTRNDLPHNVEQGSMQRGGENLLALLKALVSSPNFVDPGEFRHGSLVFFDFLGLFMIAYPAELATILNCIIIVLVVITSYWSCKEHGESVRWPVHLLGAVLLILLTWTVIVVVAVMMGLLLTWLGKDMSYFNYQFNIIWIFIFPALSAGLTLHIMLKESLYRQWDGWQAASLYQQANLCVWAVILAILTYQKIMSAYLPCLLMTGPLHSWILSRCLGKDFKEPINVVCTVLGGSGLAVTYFLYIHQELMSFFIPITGRQGSTGKPDIPIAVMATLPVTLLLPFQVGIIYVSEGMWRVVRGLLLLTAVGLLTVIFTPLGFPYSSSGTALQRLFLVHSDRQFHSKSGEVISHDAQLWLVPLDHQGLTPLLKEKPHLFKNSSRTECTGTYCGRPFLYPMLSRMDLSKSVDLPAPYLNIPRVAVSLINTTHPAPLTHRMTFEMRGPDHVTIFFTPHPGVHVLEWSFGHGAPVTINTLPDMEGDTHFIYYSYGEPPSIPWNFTIDFHVSPGAGQDFIVDMAFAGHYLHEPNQWTDTMTRCAQELPHWIVPVGWTATFDSFQF</sequence>
<keyword evidence="11" id="KW-0482">Metalloprotease</keyword>
<evidence type="ECO:0000256" key="8">
    <source>
        <dbReference type="ARBA" id="ARBA00022824"/>
    </source>
</evidence>
<evidence type="ECO:0000259" key="15">
    <source>
        <dbReference type="Pfam" id="PF04389"/>
    </source>
</evidence>
<evidence type="ECO:0000259" key="16">
    <source>
        <dbReference type="Pfam" id="PF22248"/>
    </source>
</evidence>
<organism evidence="18 19">
    <name type="scientific">Pomacea canaliculata</name>
    <name type="common">Golden apple snail</name>
    <dbReference type="NCBI Taxonomy" id="400727"/>
    <lineage>
        <taxon>Eukaryota</taxon>
        <taxon>Metazoa</taxon>
        <taxon>Spiralia</taxon>
        <taxon>Lophotrochozoa</taxon>
        <taxon>Mollusca</taxon>
        <taxon>Gastropoda</taxon>
        <taxon>Caenogastropoda</taxon>
        <taxon>Architaenioglossa</taxon>
        <taxon>Ampullarioidea</taxon>
        <taxon>Ampullariidae</taxon>
        <taxon>Pomacea</taxon>
    </lineage>
</organism>
<dbReference type="GO" id="GO:0046872">
    <property type="term" value="F:metal ion binding"/>
    <property type="evidence" value="ECO:0007669"/>
    <property type="project" value="UniProtKB-KW"/>
</dbReference>
<reference evidence="18 19" key="1">
    <citation type="submission" date="2018-04" db="EMBL/GenBank/DDBJ databases">
        <title>The genome of golden apple snail Pomacea canaliculata provides insight into stress tolerance and invasive adaptation.</title>
        <authorList>
            <person name="Liu C."/>
            <person name="Liu B."/>
            <person name="Ren Y."/>
            <person name="Zhang Y."/>
            <person name="Wang H."/>
            <person name="Li S."/>
            <person name="Jiang F."/>
            <person name="Yin L."/>
            <person name="Zhang G."/>
            <person name="Qian W."/>
            <person name="Fan W."/>
        </authorList>
    </citation>
    <scope>NUCLEOTIDE SEQUENCE [LARGE SCALE GENOMIC DNA]</scope>
    <source>
        <strain evidence="18">SZHN2017</strain>
        <tissue evidence="18">Muscle</tissue>
    </source>
</reference>
<evidence type="ECO:0000256" key="3">
    <source>
        <dbReference type="ARBA" id="ARBA00010918"/>
    </source>
</evidence>
<protein>
    <submittedName>
        <fullName evidence="18">Uncharacterized protein</fullName>
    </submittedName>
</protein>
<accession>A0A2T7NRN1</accession>
<dbReference type="PANTHER" id="PTHR12147:SF22">
    <property type="entry name" value="ENDOPLASMIC RETICULUM METALLOPEPTIDASE 1"/>
    <property type="match status" value="1"/>
</dbReference>